<evidence type="ECO:0000259" key="3">
    <source>
        <dbReference type="PROSITE" id="PS50110"/>
    </source>
</evidence>
<comment type="caution">
    <text evidence="4">The sequence shown here is derived from an EMBL/GenBank/DDBJ whole genome shotgun (WGS) entry which is preliminary data.</text>
</comment>
<accession>A0A1G2U5A3</accession>
<feature type="domain" description="Response regulatory" evidence="3">
    <location>
        <begin position="5"/>
        <end position="122"/>
    </location>
</feature>
<dbReference type="AlphaFoldDB" id="A0A1G2U5A3"/>
<sequence length="128" mass="14050">MEKHTVLIVDDDKFLLEMYKRKFETNGVQADVAVGAEETLSKLRGGAEPEVLILDIIMPGMNGLELLEVIRKEKLAPNATVIMLTNESGGETINKAKALGIQGYIVKATSVPSEVVEKVWEIANLKKN</sequence>
<dbReference type="CDD" id="cd00156">
    <property type="entry name" value="REC"/>
    <property type="match status" value="1"/>
</dbReference>
<dbReference type="InterPro" id="IPR011006">
    <property type="entry name" value="CheY-like_superfamily"/>
</dbReference>
<keyword evidence="1 2" id="KW-0597">Phosphoprotein</keyword>
<dbReference type="InterPro" id="IPR050595">
    <property type="entry name" value="Bact_response_regulator"/>
</dbReference>
<evidence type="ECO:0000256" key="1">
    <source>
        <dbReference type="ARBA" id="ARBA00022553"/>
    </source>
</evidence>
<protein>
    <recommendedName>
        <fullName evidence="3">Response regulatory domain-containing protein</fullName>
    </recommendedName>
</protein>
<dbReference type="SMART" id="SM00448">
    <property type="entry name" value="REC"/>
    <property type="match status" value="1"/>
</dbReference>
<dbReference type="Pfam" id="PF00072">
    <property type="entry name" value="Response_reg"/>
    <property type="match status" value="1"/>
</dbReference>
<evidence type="ECO:0000313" key="4">
    <source>
        <dbReference type="EMBL" id="OHB04667.1"/>
    </source>
</evidence>
<reference evidence="4 5" key="1">
    <citation type="journal article" date="2016" name="Nat. Commun.">
        <title>Thousands of microbial genomes shed light on interconnected biogeochemical processes in an aquifer system.</title>
        <authorList>
            <person name="Anantharaman K."/>
            <person name="Brown C.T."/>
            <person name="Hug L.A."/>
            <person name="Sharon I."/>
            <person name="Castelle C.J."/>
            <person name="Probst A.J."/>
            <person name="Thomas B.C."/>
            <person name="Singh A."/>
            <person name="Wilkins M.J."/>
            <person name="Karaoz U."/>
            <person name="Brodie E.L."/>
            <person name="Williams K.H."/>
            <person name="Hubbard S.S."/>
            <person name="Banfield J.F."/>
        </authorList>
    </citation>
    <scope>NUCLEOTIDE SEQUENCE [LARGE SCALE GENOMIC DNA]</scope>
</reference>
<dbReference type="PANTHER" id="PTHR44591">
    <property type="entry name" value="STRESS RESPONSE REGULATOR PROTEIN 1"/>
    <property type="match status" value="1"/>
</dbReference>
<dbReference type="EMBL" id="MHWF01000037">
    <property type="protein sequence ID" value="OHB04667.1"/>
    <property type="molecule type" value="Genomic_DNA"/>
</dbReference>
<dbReference type="SUPFAM" id="SSF52172">
    <property type="entry name" value="CheY-like"/>
    <property type="match status" value="1"/>
</dbReference>
<dbReference type="Gene3D" id="3.40.50.2300">
    <property type="match status" value="1"/>
</dbReference>
<gene>
    <name evidence="4" type="ORF">A3B16_00730</name>
</gene>
<evidence type="ECO:0000256" key="2">
    <source>
        <dbReference type="PROSITE-ProRule" id="PRU00169"/>
    </source>
</evidence>
<name>A0A1G2U5A3_9BACT</name>
<proteinExistence type="predicted"/>
<dbReference type="PANTHER" id="PTHR44591:SF3">
    <property type="entry name" value="RESPONSE REGULATORY DOMAIN-CONTAINING PROTEIN"/>
    <property type="match status" value="1"/>
</dbReference>
<feature type="modified residue" description="4-aspartylphosphate" evidence="2">
    <location>
        <position position="55"/>
    </location>
</feature>
<dbReference type="InterPro" id="IPR001789">
    <property type="entry name" value="Sig_transdc_resp-reg_receiver"/>
</dbReference>
<organism evidence="4 5">
    <name type="scientific">Candidatus Zambryskibacteria bacterium RIFCSPLOWO2_01_FULL_45_43</name>
    <dbReference type="NCBI Taxonomy" id="1802762"/>
    <lineage>
        <taxon>Bacteria</taxon>
        <taxon>Candidatus Zambryskiibacteriota</taxon>
    </lineage>
</organism>
<dbReference type="Proteomes" id="UP000177722">
    <property type="component" value="Unassembled WGS sequence"/>
</dbReference>
<dbReference type="PROSITE" id="PS50110">
    <property type="entry name" value="RESPONSE_REGULATORY"/>
    <property type="match status" value="1"/>
</dbReference>
<evidence type="ECO:0000313" key="5">
    <source>
        <dbReference type="Proteomes" id="UP000177722"/>
    </source>
</evidence>
<dbReference type="GO" id="GO:0000160">
    <property type="term" value="P:phosphorelay signal transduction system"/>
    <property type="evidence" value="ECO:0007669"/>
    <property type="project" value="InterPro"/>
</dbReference>